<keyword evidence="1" id="KW-0812">Transmembrane</keyword>
<dbReference type="KEGG" id="nbg:DV706_02275"/>
<keyword evidence="1" id="KW-1133">Transmembrane helix</keyword>
<keyword evidence="1" id="KW-0472">Membrane</keyword>
<dbReference type="AlphaFoldDB" id="A0A4D6HK31"/>
<feature type="transmembrane region" description="Helical" evidence="1">
    <location>
        <begin position="12"/>
        <end position="33"/>
    </location>
</feature>
<dbReference type="EMBL" id="CP031305">
    <property type="protein sequence ID" value="QCC53412.1"/>
    <property type="molecule type" value="Genomic_DNA"/>
</dbReference>
<evidence type="ECO:0000256" key="1">
    <source>
        <dbReference type="SAM" id="Phobius"/>
    </source>
</evidence>
<evidence type="ECO:0000313" key="2">
    <source>
        <dbReference type="EMBL" id="QCC53412.1"/>
    </source>
</evidence>
<protein>
    <submittedName>
        <fullName evidence="2">Uncharacterized protein</fullName>
    </submittedName>
</protein>
<name>A0A4D6HK31_9EURY</name>
<reference evidence="2 3" key="1">
    <citation type="journal article" date="2019" name="Nat. Commun.">
        <title>A new type of DNA phosphorothioation-based antiviral system in archaea.</title>
        <authorList>
            <person name="Xiong L."/>
            <person name="Liu S."/>
            <person name="Chen S."/>
            <person name="Xiao Y."/>
            <person name="Zhu B."/>
            <person name="Gao Y."/>
            <person name="Zhang Y."/>
            <person name="Chen B."/>
            <person name="Luo J."/>
            <person name="Deng Z."/>
            <person name="Chen X."/>
            <person name="Wang L."/>
            <person name="Chen S."/>
        </authorList>
    </citation>
    <scope>NUCLEOTIDE SEQUENCE [LARGE SCALE GENOMIC DNA]</scope>
    <source>
        <strain evidence="2 3">JCM 10635</strain>
    </source>
</reference>
<accession>A0A4D6HK31</accession>
<dbReference type="Proteomes" id="UP000296822">
    <property type="component" value="Chromosome"/>
</dbReference>
<organism evidence="2 3">
    <name type="scientific">Natronorubrum bangense</name>
    <dbReference type="NCBI Taxonomy" id="61858"/>
    <lineage>
        <taxon>Archaea</taxon>
        <taxon>Methanobacteriati</taxon>
        <taxon>Methanobacteriota</taxon>
        <taxon>Stenosarchaea group</taxon>
        <taxon>Halobacteria</taxon>
        <taxon>Halobacteriales</taxon>
        <taxon>Natrialbaceae</taxon>
        <taxon>Natronorubrum</taxon>
    </lineage>
</organism>
<gene>
    <name evidence="2" type="ORF">DV706_02275</name>
</gene>
<evidence type="ECO:0000313" key="3">
    <source>
        <dbReference type="Proteomes" id="UP000296822"/>
    </source>
</evidence>
<proteinExistence type="predicted"/>
<sequence>MYAENIEIHRKVLAPQAVVGTGILIAMTVFFVVGSRFWFVRKDVSSVSVGDRFGGVSSLPTAGVWAALKG</sequence>